<protein>
    <submittedName>
        <fullName evidence="1">Uncharacterized protein</fullName>
    </submittedName>
</protein>
<gene>
    <name evidence="1" type="ORF">MILVUS5_LOCUS35634</name>
</gene>
<sequence length="93" mass="10040">MLFYHKLVRAMDQTMDQDPADNATGAVSQGVTSEVVKEGDSQATTEESVPPPAAAVNRTSAWDGSFDPLVFVERNILMDGDSTRFDAMATSEL</sequence>
<dbReference type="EMBL" id="CASHSV030000615">
    <property type="protein sequence ID" value="CAJ2671902.1"/>
    <property type="molecule type" value="Genomic_DNA"/>
</dbReference>
<evidence type="ECO:0000313" key="1">
    <source>
        <dbReference type="EMBL" id="CAJ2671902.1"/>
    </source>
</evidence>
<comment type="caution">
    <text evidence="1">The sequence shown here is derived from an EMBL/GenBank/DDBJ whole genome shotgun (WGS) entry which is preliminary data.</text>
</comment>
<proteinExistence type="predicted"/>
<organism evidence="1 2">
    <name type="scientific">Trifolium pratense</name>
    <name type="common">Red clover</name>
    <dbReference type="NCBI Taxonomy" id="57577"/>
    <lineage>
        <taxon>Eukaryota</taxon>
        <taxon>Viridiplantae</taxon>
        <taxon>Streptophyta</taxon>
        <taxon>Embryophyta</taxon>
        <taxon>Tracheophyta</taxon>
        <taxon>Spermatophyta</taxon>
        <taxon>Magnoliopsida</taxon>
        <taxon>eudicotyledons</taxon>
        <taxon>Gunneridae</taxon>
        <taxon>Pentapetalae</taxon>
        <taxon>rosids</taxon>
        <taxon>fabids</taxon>
        <taxon>Fabales</taxon>
        <taxon>Fabaceae</taxon>
        <taxon>Papilionoideae</taxon>
        <taxon>50 kb inversion clade</taxon>
        <taxon>NPAAA clade</taxon>
        <taxon>Hologalegina</taxon>
        <taxon>IRL clade</taxon>
        <taxon>Trifolieae</taxon>
        <taxon>Trifolium</taxon>
    </lineage>
</organism>
<reference evidence="1" key="1">
    <citation type="submission" date="2023-10" db="EMBL/GenBank/DDBJ databases">
        <authorList>
            <person name="Rodriguez Cubillos JULIANA M."/>
            <person name="De Vega J."/>
        </authorList>
    </citation>
    <scope>NUCLEOTIDE SEQUENCE</scope>
</reference>
<accession>A0ACB0LQQ7</accession>
<name>A0ACB0LQQ7_TRIPR</name>
<keyword evidence="2" id="KW-1185">Reference proteome</keyword>
<dbReference type="Proteomes" id="UP001177021">
    <property type="component" value="Unassembled WGS sequence"/>
</dbReference>
<evidence type="ECO:0000313" key="2">
    <source>
        <dbReference type="Proteomes" id="UP001177021"/>
    </source>
</evidence>